<name>A0ABS8XU64_9BURK</name>
<dbReference type="RefSeq" id="WP_233373295.1">
    <property type="nucleotide sequence ID" value="NZ_JAJTWU010000007.1"/>
</dbReference>
<dbReference type="Pfam" id="PF22632">
    <property type="entry name" value="BphC_D1"/>
    <property type="match status" value="1"/>
</dbReference>
<reference evidence="2 3" key="1">
    <citation type="submission" date="2021-12" db="EMBL/GenBank/DDBJ databases">
        <title>Genome seq of P8.</title>
        <authorList>
            <person name="Seo T."/>
        </authorList>
    </citation>
    <scope>NUCLEOTIDE SEQUENCE [LARGE SCALE GENOMIC DNA]</scope>
    <source>
        <strain evidence="2 3">P8</strain>
    </source>
</reference>
<feature type="domain" description="VOC" evidence="1">
    <location>
        <begin position="13"/>
        <end position="128"/>
    </location>
</feature>
<protein>
    <submittedName>
        <fullName evidence="2">VOC family protein</fullName>
    </submittedName>
</protein>
<proteinExistence type="predicted"/>
<evidence type="ECO:0000313" key="3">
    <source>
        <dbReference type="Proteomes" id="UP001200741"/>
    </source>
</evidence>
<gene>
    <name evidence="2" type="ORF">LXT13_17785</name>
</gene>
<dbReference type="InterPro" id="IPR029068">
    <property type="entry name" value="Glyas_Bleomycin-R_OHBP_Dase"/>
</dbReference>
<sequence>MNTIAAPRSSRLRLSYVVIETRRPERWRRHCEQVLGLPPPREEADGSLGWQLDGAWHRLIVKPGKADDLAALGLEAVDEATLDALLAGLRSAGVEVGSAPTGQRINRHVQRLHELKDPEGNGIELCWGLAAAREPFNSDAFPGGFHGGDTGFGHVALVARDLAAMEAFYTGLLGFGVTERLATRVGPLDVRGTFMHCNARHHTVALMALPLRRRLHHLMLQAADWRDVGAAHARARAHRVPMSLALGQHPDPDGTFSFYAASPSGFDIEIGAASGEIDPVHWRETATSVTSRWGHEPQWHLQWQMAKALLTAWLPRRRTA</sequence>
<dbReference type="EMBL" id="JAJTWU010000007">
    <property type="protein sequence ID" value="MCE4556249.1"/>
    <property type="molecule type" value="Genomic_DNA"/>
</dbReference>
<dbReference type="Pfam" id="PF00903">
    <property type="entry name" value="Glyoxalase"/>
    <property type="match status" value="1"/>
</dbReference>
<keyword evidence="3" id="KW-1185">Reference proteome</keyword>
<dbReference type="SUPFAM" id="SSF54593">
    <property type="entry name" value="Glyoxalase/Bleomycin resistance protein/Dihydroxybiphenyl dioxygenase"/>
    <property type="match status" value="2"/>
</dbReference>
<evidence type="ECO:0000259" key="1">
    <source>
        <dbReference type="PROSITE" id="PS51819"/>
    </source>
</evidence>
<feature type="domain" description="VOC" evidence="1">
    <location>
        <begin position="151"/>
        <end position="273"/>
    </location>
</feature>
<comment type="caution">
    <text evidence="2">The sequence shown here is derived from an EMBL/GenBank/DDBJ whole genome shotgun (WGS) entry which is preliminary data.</text>
</comment>
<dbReference type="Proteomes" id="UP001200741">
    <property type="component" value="Unassembled WGS sequence"/>
</dbReference>
<dbReference type="PANTHER" id="PTHR21366:SF14">
    <property type="entry name" value="GLYOXALASE DOMAIN-CONTAINING PROTEIN 5"/>
    <property type="match status" value="1"/>
</dbReference>
<accession>A0ABS8XU64</accession>
<organism evidence="2 3">
    <name type="scientific">Pelomonas cellulosilytica</name>
    <dbReference type="NCBI Taxonomy" id="2906762"/>
    <lineage>
        <taxon>Bacteria</taxon>
        <taxon>Pseudomonadati</taxon>
        <taxon>Pseudomonadota</taxon>
        <taxon>Betaproteobacteria</taxon>
        <taxon>Burkholderiales</taxon>
        <taxon>Sphaerotilaceae</taxon>
        <taxon>Roseateles</taxon>
    </lineage>
</organism>
<dbReference type="PROSITE" id="PS51819">
    <property type="entry name" value="VOC"/>
    <property type="match status" value="2"/>
</dbReference>
<dbReference type="InterPro" id="IPR050383">
    <property type="entry name" value="GlyoxalaseI/FosfomycinResist"/>
</dbReference>
<dbReference type="PANTHER" id="PTHR21366">
    <property type="entry name" value="GLYOXALASE FAMILY PROTEIN"/>
    <property type="match status" value="1"/>
</dbReference>
<dbReference type="InterPro" id="IPR004360">
    <property type="entry name" value="Glyas_Fos-R_dOase_dom"/>
</dbReference>
<dbReference type="Gene3D" id="3.10.180.10">
    <property type="entry name" value="2,3-Dihydroxybiphenyl 1,2-Dioxygenase, domain 1"/>
    <property type="match status" value="2"/>
</dbReference>
<dbReference type="InterPro" id="IPR037523">
    <property type="entry name" value="VOC_core"/>
</dbReference>
<evidence type="ECO:0000313" key="2">
    <source>
        <dbReference type="EMBL" id="MCE4556249.1"/>
    </source>
</evidence>